<name>A0AAJ0FYT1_9HYPO</name>
<evidence type="ECO:0000313" key="3">
    <source>
        <dbReference type="Proteomes" id="UP001251528"/>
    </source>
</evidence>
<dbReference type="Pfam" id="PF21762">
    <property type="entry name" value="DEDDh_C"/>
    <property type="match status" value="1"/>
</dbReference>
<organism evidence="2 3">
    <name type="scientific">Conoideocrella luteorostrata</name>
    <dbReference type="NCBI Taxonomy" id="1105319"/>
    <lineage>
        <taxon>Eukaryota</taxon>
        <taxon>Fungi</taxon>
        <taxon>Dikarya</taxon>
        <taxon>Ascomycota</taxon>
        <taxon>Pezizomycotina</taxon>
        <taxon>Sordariomycetes</taxon>
        <taxon>Hypocreomycetidae</taxon>
        <taxon>Hypocreales</taxon>
        <taxon>Clavicipitaceae</taxon>
        <taxon>Conoideocrella</taxon>
    </lineage>
</organism>
<evidence type="ECO:0000313" key="2">
    <source>
        <dbReference type="EMBL" id="KAK2598042.1"/>
    </source>
</evidence>
<evidence type="ECO:0000259" key="1">
    <source>
        <dbReference type="Pfam" id="PF21762"/>
    </source>
</evidence>
<comment type="caution">
    <text evidence="2">The sequence shown here is derived from an EMBL/GenBank/DDBJ whole genome shotgun (WGS) entry which is preliminary data.</text>
</comment>
<gene>
    <name evidence="2" type="ORF">QQS21_005819</name>
</gene>
<dbReference type="EMBL" id="JASWJB010000101">
    <property type="protein sequence ID" value="KAK2598042.1"/>
    <property type="molecule type" value="Genomic_DNA"/>
</dbReference>
<reference evidence="2" key="1">
    <citation type="submission" date="2023-06" db="EMBL/GenBank/DDBJ databases">
        <title>Conoideocrella luteorostrata (Hypocreales: Clavicipitaceae), a potential biocontrol fungus for elongate hemlock scale in United States Christmas tree production areas.</title>
        <authorList>
            <person name="Barrett H."/>
            <person name="Lovett B."/>
            <person name="Macias A.M."/>
            <person name="Stajich J.E."/>
            <person name="Kasson M.T."/>
        </authorList>
    </citation>
    <scope>NUCLEOTIDE SEQUENCE</scope>
    <source>
        <strain evidence="2">ARSEF 14590</strain>
    </source>
</reference>
<dbReference type="InterPro" id="IPR048519">
    <property type="entry name" value="Gfd2/YDR514C-like_C"/>
</dbReference>
<proteinExistence type="predicted"/>
<protein>
    <recommendedName>
        <fullName evidence="1">Gfd2/YDR514C-like C-terminal domain-containing protein</fullName>
    </recommendedName>
</protein>
<sequence>MRYHRSPRMFRWRHWEELWRSNLPDLETAKVIAASTIFVAIDTEPWLDDGKNKDNREASEIGIAFLFPTANQKGPAPKPPQTLDETYQRFSISSHCVCIRGRERLTRELFWNQDTENIASIEPDRVEETITNILQTTQQRASSSFGSPLTLTLVGFDLNAEFRILSHQYPRALGCFTSWVDIQELTQEINIVPQAPSLRNTLIAFGYEPKFPTCTSRTDGHSAGNDAMRSICVLVTLLFFAPQGQELARICSRYHAGRAKQREHLRRNKINMKKSDLFAKSYPMPREKYPFRAKVILPGAYFQVRPDPGILCEYFLKYRPVAAGCNRTQEFGGWICLASLEELNAFVEEVHGLEDAESKATWVATSQYDPTVVPATTAAELDEFLKQKSIAEIAEKTRIRQERKETKARDEIIDSY</sequence>
<feature type="domain" description="Gfd2/YDR514C-like C-terminal" evidence="1">
    <location>
        <begin position="37"/>
        <end position="235"/>
    </location>
</feature>
<keyword evidence="3" id="KW-1185">Reference proteome</keyword>
<dbReference type="AlphaFoldDB" id="A0AAJ0FYT1"/>
<accession>A0AAJ0FYT1</accession>
<dbReference type="Proteomes" id="UP001251528">
    <property type="component" value="Unassembled WGS sequence"/>
</dbReference>